<evidence type="ECO:0000256" key="5">
    <source>
        <dbReference type="ARBA" id="ARBA00022989"/>
    </source>
</evidence>
<keyword evidence="3" id="KW-1003">Cell membrane</keyword>
<evidence type="ECO:0000313" key="9">
    <source>
        <dbReference type="Proteomes" id="UP000188246"/>
    </source>
</evidence>
<keyword evidence="4" id="KW-0812">Transmembrane</keyword>
<dbReference type="Pfam" id="PF00892">
    <property type="entry name" value="EamA"/>
    <property type="match status" value="2"/>
</dbReference>
<dbReference type="RefSeq" id="WP_077275425.1">
    <property type="nucleotide sequence ID" value="NZ_CP019609.1"/>
</dbReference>
<dbReference type="AlphaFoldDB" id="A0A1Q2D4L4"/>
<dbReference type="PANTHER" id="PTHR32322:SF18">
    <property type="entry name" value="S-ADENOSYLMETHIONINE_S-ADENOSYLHOMOCYSTEINE TRANSPORTER"/>
    <property type="match status" value="1"/>
</dbReference>
<dbReference type="InterPro" id="IPR050638">
    <property type="entry name" value="AA-Vitamin_Transporters"/>
</dbReference>
<dbReference type="EMBL" id="CP019609">
    <property type="protein sequence ID" value="AQP53332.1"/>
    <property type="molecule type" value="Genomic_DNA"/>
</dbReference>
<evidence type="ECO:0000256" key="6">
    <source>
        <dbReference type="ARBA" id="ARBA00023136"/>
    </source>
</evidence>
<proteinExistence type="inferred from homology"/>
<dbReference type="KEGG" id="vpi:BW732_03175"/>
<accession>A0A1Q2D4L4</accession>
<dbReference type="OrthoDB" id="1682095at2"/>
<dbReference type="GO" id="GO:0005886">
    <property type="term" value="C:plasma membrane"/>
    <property type="evidence" value="ECO:0007669"/>
    <property type="project" value="UniProtKB-SubCell"/>
</dbReference>
<keyword evidence="6" id="KW-0472">Membrane</keyword>
<dbReference type="Gene3D" id="1.10.3730.20">
    <property type="match status" value="1"/>
</dbReference>
<organism evidence="8 9">
    <name type="scientific">Vagococcus penaei</name>
    <dbReference type="NCBI Taxonomy" id="633807"/>
    <lineage>
        <taxon>Bacteria</taxon>
        <taxon>Bacillati</taxon>
        <taxon>Bacillota</taxon>
        <taxon>Bacilli</taxon>
        <taxon>Lactobacillales</taxon>
        <taxon>Enterococcaceae</taxon>
        <taxon>Vagococcus</taxon>
    </lineage>
</organism>
<gene>
    <name evidence="8" type="ORF">BW732_03175</name>
</gene>
<evidence type="ECO:0000256" key="1">
    <source>
        <dbReference type="ARBA" id="ARBA00004651"/>
    </source>
</evidence>
<name>A0A1Q2D4L4_9ENTE</name>
<dbReference type="InterPro" id="IPR037185">
    <property type="entry name" value="EmrE-like"/>
</dbReference>
<dbReference type="PANTHER" id="PTHR32322">
    <property type="entry name" value="INNER MEMBRANE TRANSPORTER"/>
    <property type="match status" value="1"/>
</dbReference>
<evidence type="ECO:0000256" key="4">
    <source>
        <dbReference type="ARBA" id="ARBA00022692"/>
    </source>
</evidence>
<protein>
    <recommendedName>
        <fullName evidence="7">EamA domain-containing protein</fullName>
    </recommendedName>
</protein>
<evidence type="ECO:0000256" key="3">
    <source>
        <dbReference type="ARBA" id="ARBA00022475"/>
    </source>
</evidence>
<dbReference type="SUPFAM" id="SSF103481">
    <property type="entry name" value="Multidrug resistance efflux transporter EmrE"/>
    <property type="match status" value="2"/>
</dbReference>
<evidence type="ECO:0000256" key="2">
    <source>
        <dbReference type="ARBA" id="ARBA00007362"/>
    </source>
</evidence>
<feature type="domain" description="EamA" evidence="7">
    <location>
        <begin position="7"/>
        <end position="139"/>
    </location>
</feature>
<dbReference type="Proteomes" id="UP000188246">
    <property type="component" value="Chromosome"/>
</dbReference>
<evidence type="ECO:0000313" key="8">
    <source>
        <dbReference type="EMBL" id="AQP53332.1"/>
    </source>
</evidence>
<evidence type="ECO:0000259" key="7">
    <source>
        <dbReference type="Pfam" id="PF00892"/>
    </source>
</evidence>
<dbReference type="STRING" id="633807.BW732_03175"/>
<reference evidence="8 9" key="1">
    <citation type="journal article" date="2010" name="Int. J. Syst. Evol. Microbiol.">
        <title>Vagococcus penaei sp. nov., isolated from spoilage microbiota of cooked shrimp (Penaeus vannamei).</title>
        <authorList>
            <person name="Jaffres E."/>
            <person name="Prevost H."/>
            <person name="Rossero A."/>
            <person name="Joffraud J.J."/>
            <person name="Dousset X."/>
        </authorList>
    </citation>
    <scope>NUCLEOTIDE SEQUENCE [LARGE SCALE GENOMIC DNA]</scope>
    <source>
        <strain evidence="8 9">CD276</strain>
    </source>
</reference>
<dbReference type="InterPro" id="IPR000620">
    <property type="entry name" value="EamA_dom"/>
</dbReference>
<feature type="domain" description="EamA" evidence="7">
    <location>
        <begin position="152"/>
        <end position="290"/>
    </location>
</feature>
<keyword evidence="5" id="KW-1133">Transmembrane helix</keyword>
<sequence length="308" mass="34037">MTHHIKAYLALIGQISIVGLSFLFVKEGLRYTDPFTQLSHRFIIASIGMLVVSMATKQQSTVTVKKMKDLFLLGIFYPVLFFSLQTLSLQDISTLDAGIINALNPIILLVLAIFLLRERPSSQQKMVMVLSFVGILAINLSGQQGNATFNLFGMVLMFLSVLSSGMYTITARKIAESYSTIEMTKFMLLFGAIVFTVIAFGQRLFGQVTTSYIEPLVIPNYLITILYLGLLSSLLTSALSNYALHHVKASVVALFSNLTPIIVILSGVLILKEPIKMYQVVGISLIIMPILSLALLNQFHKKTRSSES</sequence>
<keyword evidence="9" id="KW-1185">Reference proteome</keyword>
<comment type="subcellular location">
    <subcellularLocation>
        <location evidence="1">Cell membrane</location>
        <topology evidence="1">Multi-pass membrane protein</topology>
    </subcellularLocation>
</comment>
<comment type="similarity">
    <text evidence="2">Belongs to the EamA transporter family.</text>
</comment>